<evidence type="ECO:0000256" key="1">
    <source>
        <dbReference type="SAM" id="Phobius"/>
    </source>
</evidence>
<dbReference type="Proteomes" id="UP000551878">
    <property type="component" value="Unassembled WGS sequence"/>
</dbReference>
<feature type="transmembrane region" description="Helical" evidence="1">
    <location>
        <begin position="6"/>
        <end position="23"/>
    </location>
</feature>
<feature type="transmembrane region" description="Helical" evidence="1">
    <location>
        <begin position="86"/>
        <end position="108"/>
    </location>
</feature>
<comment type="caution">
    <text evidence="2">The sequence shown here is derived from an EMBL/GenBank/DDBJ whole genome shotgun (WGS) entry which is preliminary data.</text>
</comment>
<reference evidence="2 3" key="1">
    <citation type="submission" date="2020-08" db="EMBL/GenBank/DDBJ databases">
        <title>Genomic Encyclopedia of Type Strains, Phase IV (KMG-IV): sequencing the most valuable type-strain genomes for metagenomic binning, comparative biology and taxonomic classification.</title>
        <authorList>
            <person name="Goeker M."/>
        </authorList>
    </citation>
    <scope>NUCLEOTIDE SEQUENCE [LARGE SCALE GENOMIC DNA]</scope>
    <source>
        <strain evidence="2 3">DSM 24696</strain>
    </source>
</reference>
<dbReference type="RefSeq" id="WP_184663881.1">
    <property type="nucleotide sequence ID" value="NZ_JACHHB010000006.1"/>
</dbReference>
<dbReference type="PANTHER" id="PTHR37309">
    <property type="entry name" value="SLR0284 PROTEIN"/>
    <property type="match status" value="1"/>
</dbReference>
<feature type="transmembrane region" description="Helical" evidence="1">
    <location>
        <begin position="53"/>
        <end position="74"/>
    </location>
</feature>
<dbReference type="InterPro" id="IPR007165">
    <property type="entry name" value="Phage_holin_4_2"/>
</dbReference>
<organism evidence="2 3">
    <name type="scientific">Texcoconibacillus texcoconensis</name>
    <dbReference type="NCBI Taxonomy" id="1095777"/>
    <lineage>
        <taxon>Bacteria</taxon>
        <taxon>Bacillati</taxon>
        <taxon>Bacillota</taxon>
        <taxon>Bacilli</taxon>
        <taxon>Bacillales</taxon>
        <taxon>Bacillaceae</taxon>
        <taxon>Texcoconibacillus</taxon>
    </lineage>
</organism>
<dbReference type="AlphaFoldDB" id="A0A840QPY1"/>
<dbReference type="Pfam" id="PF04020">
    <property type="entry name" value="Phage_holin_4_2"/>
    <property type="match status" value="1"/>
</dbReference>
<keyword evidence="1" id="KW-1133">Transmembrane helix</keyword>
<accession>A0A840QPY1</accession>
<proteinExistence type="predicted"/>
<keyword evidence="3" id="KW-1185">Reference proteome</keyword>
<feature type="transmembrane region" description="Helical" evidence="1">
    <location>
        <begin position="30"/>
        <end position="47"/>
    </location>
</feature>
<evidence type="ECO:0000313" key="2">
    <source>
        <dbReference type="EMBL" id="MBB5173434.1"/>
    </source>
</evidence>
<protein>
    <submittedName>
        <fullName evidence="2">Putative membrane protein</fullName>
    </submittedName>
</protein>
<gene>
    <name evidence="2" type="ORF">HNQ41_001621</name>
</gene>
<sequence>MTGWLLQLLVNSVILLFIAHFFTRVDIESFGAALLASFILALVNLLVKPILVVLTLPITFLTLGLFIFIINALMLQLTSTLMGSEFVIDGFGMAIVAAIVMALLNTMIHTLMLKPR</sequence>
<dbReference type="EMBL" id="JACHHB010000006">
    <property type="protein sequence ID" value="MBB5173434.1"/>
    <property type="molecule type" value="Genomic_DNA"/>
</dbReference>
<dbReference type="PANTHER" id="PTHR37309:SF1">
    <property type="entry name" value="SLR0284 PROTEIN"/>
    <property type="match status" value="1"/>
</dbReference>
<keyword evidence="1" id="KW-0812">Transmembrane</keyword>
<evidence type="ECO:0000313" key="3">
    <source>
        <dbReference type="Proteomes" id="UP000551878"/>
    </source>
</evidence>
<keyword evidence="1" id="KW-0472">Membrane</keyword>
<name>A0A840QPY1_9BACI</name>